<feature type="region of interest" description="Disordered" evidence="1">
    <location>
        <begin position="1"/>
        <end position="47"/>
    </location>
</feature>
<protein>
    <recommendedName>
        <fullName evidence="4">Retrotransposon gag domain-containing protein</fullName>
    </recommendedName>
</protein>
<evidence type="ECO:0000256" key="1">
    <source>
        <dbReference type="SAM" id="MobiDB-lite"/>
    </source>
</evidence>
<accession>A0AAE1XH79</accession>
<sequence>MAQFVANRPMNPPPPSPGRSRELSSTPEEEEHRQEEGGEDPYVPLAVAPPRRSPFAPAILAKTLPVGVKVSNLSEYNGTGDPQEHFDKLYAKIDWYDLSDAPYCKVFRTTLSKRALAWFNQLPVATIFNLEQLTQCFLHHFSMNKRVPKRLHSYSPYAKRKVNPWGDSVNARKALSRAERENHGRAPKQVYSISSDKLEEILFGLQDLDPNRSQNNDTLVISATLSNFYVKKVLINSESSIDVIFYDSYVQLGIDNAQLRSINTPLTGFSSEMIEPLGEVTLLLSFGSYPKRSTKLVKFLVIKVSSTYNIILETPSLNLFRAITSTPYMKGWCSYRR</sequence>
<gene>
    <name evidence="2" type="ORF">Sango_0263000</name>
</gene>
<dbReference type="PANTHER" id="PTHR33240:SF15">
    <property type="entry name" value="GAG-PRO-LIKE PROTEIN"/>
    <property type="match status" value="1"/>
</dbReference>
<organism evidence="2 3">
    <name type="scientific">Sesamum angolense</name>
    <dbReference type="NCBI Taxonomy" id="2727404"/>
    <lineage>
        <taxon>Eukaryota</taxon>
        <taxon>Viridiplantae</taxon>
        <taxon>Streptophyta</taxon>
        <taxon>Embryophyta</taxon>
        <taxon>Tracheophyta</taxon>
        <taxon>Spermatophyta</taxon>
        <taxon>Magnoliopsida</taxon>
        <taxon>eudicotyledons</taxon>
        <taxon>Gunneridae</taxon>
        <taxon>Pentapetalae</taxon>
        <taxon>asterids</taxon>
        <taxon>lamiids</taxon>
        <taxon>Lamiales</taxon>
        <taxon>Pedaliaceae</taxon>
        <taxon>Sesamum</taxon>
    </lineage>
</organism>
<evidence type="ECO:0008006" key="4">
    <source>
        <dbReference type="Google" id="ProtNLM"/>
    </source>
</evidence>
<keyword evidence="3" id="KW-1185">Reference proteome</keyword>
<reference evidence="2" key="1">
    <citation type="submission" date="2020-06" db="EMBL/GenBank/DDBJ databases">
        <authorList>
            <person name="Li T."/>
            <person name="Hu X."/>
            <person name="Zhang T."/>
            <person name="Song X."/>
            <person name="Zhang H."/>
            <person name="Dai N."/>
            <person name="Sheng W."/>
            <person name="Hou X."/>
            <person name="Wei L."/>
        </authorList>
    </citation>
    <scope>NUCLEOTIDE SEQUENCE</scope>
    <source>
        <strain evidence="2">K16</strain>
        <tissue evidence="2">Leaf</tissue>
    </source>
</reference>
<dbReference type="AlphaFoldDB" id="A0AAE1XH79"/>
<evidence type="ECO:0000313" key="2">
    <source>
        <dbReference type="EMBL" id="KAK4411900.1"/>
    </source>
</evidence>
<dbReference type="PANTHER" id="PTHR33240">
    <property type="entry name" value="OS08G0508500 PROTEIN"/>
    <property type="match status" value="1"/>
</dbReference>
<evidence type="ECO:0000313" key="3">
    <source>
        <dbReference type="Proteomes" id="UP001289374"/>
    </source>
</evidence>
<proteinExistence type="predicted"/>
<reference evidence="2" key="2">
    <citation type="journal article" date="2024" name="Plant">
        <title>Genomic evolution and insights into agronomic trait innovations of Sesamum species.</title>
        <authorList>
            <person name="Miao H."/>
            <person name="Wang L."/>
            <person name="Qu L."/>
            <person name="Liu H."/>
            <person name="Sun Y."/>
            <person name="Le M."/>
            <person name="Wang Q."/>
            <person name="Wei S."/>
            <person name="Zheng Y."/>
            <person name="Lin W."/>
            <person name="Duan Y."/>
            <person name="Cao H."/>
            <person name="Xiong S."/>
            <person name="Wang X."/>
            <person name="Wei L."/>
            <person name="Li C."/>
            <person name="Ma Q."/>
            <person name="Ju M."/>
            <person name="Zhao R."/>
            <person name="Li G."/>
            <person name="Mu C."/>
            <person name="Tian Q."/>
            <person name="Mei H."/>
            <person name="Zhang T."/>
            <person name="Gao T."/>
            <person name="Zhang H."/>
        </authorList>
    </citation>
    <scope>NUCLEOTIDE SEQUENCE</scope>
    <source>
        <strain evidence="2">K16</strain>
    </source>
</reference>
<comment type="caution">
    <text evidence="2">The sequence shown here is derived from an EMBL/GenBank/DDBJ whole genome shotgun (WGS) entry which is preliminary data.</text>
</comment>
<dbReference type="EMBL" id="JACGWL010000001">
    <property type="protein sequence ID" value="KAK4411900.1"/>
    <property type="molecule type" value="Genomic_DNA"/>
</dbReference>
<dbReference type="Proteomes" id="UP001289374">
    <property type="component" value="Unassembled WGS sequence"/>
</dbReference>
<name>A0AAE1XH79_9LAMI</name>